<dbReference type="Proteomes" id="UP000606274">
    <property type="component" value="Unassembled WGS sequence"/>
</dbReference>
<accession>A0A8T0BPW3</accession>
<comment type="caution">
    <text evidence="1">The sequence shown here is derived from an EMBL/GenBank/DDBJ whole genome shotgun (WGS) entry which is preliminary data.</text>
</comment>
<sequence>MTRPLHGKRNERGIFSHSGLRVTLEDGTKWLVHKEKALIVAEGSWGSGKKDSYSYDLSDQADLTKLYNSKVYKAERVTRPLDGQSRERGIFSHSGVRVTLEDGTKWLVHKGGGYGISSDTVVVDDRHMSDKWTTRETKNFEGTKTVSDLMEAGGTKYKLLSDNCHSASRRMMED</sequence>
<name>A0A8T0BPW3_SILME</name>
<evidence type="ECO:0000313" key="2">
    <source>
        <dbReference type="Proteomes" id="UP000606274"/>
    </source>
</evidence>
<protein>
    <submittedName>
        <fullName evidence="1">Uncharacterized protein</fullName>
    </submittedName>
</protein>
<dbReference type="AlphaFoldDB" id="A0A8T0BPW3"/>
<reference evidence="1" key="1">
    <citation type="submission" date="2020-08" db="EMBL/GenBank/DDBJ databases">
        <title>Chromosome-level assembly of Southern catfish (Silurus meridionalis) provides insights into visual adaptation to the nocturnal and benthic lifestyles.</title>
        <authorList>
            <person name="Zhang Y."/>
            <person name="Wang D."/>
            <person name="Peng Z."/>
        </authorList>
    </citation>
    <scope>NUCLEOTIDE SEQUENCE</scope>
    <source>
        <strain evidence="1">SWU-2019-XX</strain>
        <tissue evidence="1">Muscle</tissue>
    </source>
</reference>
<evidence type="ECO:0000313" key="1">
    <source>
        <dbReference type="EMBL" id="KAF7708403.1"/>
    </source>
</evidence>
<proteinExistence type="predicted"/>
<gene>
    <name evidence="1" type="ORF">HF521_017460</name>
</gene>
<dbReference type="EMBL" id="JABFDY010000004">
    <property type="protein sequence ID" value="KAF7708403.1"/>
    <property type="molecule type" value="Genomic_DNA"/>
</dbReference>
<keyword evidence="2" id="KW-1185">Reference proteome</keyword>
<organism evidence="1 2">
    <name type="scientific">Silurus meridionalis</name>
    <name type="common">Southern catfish</name>
    <name type="synonym">Silurus soldatovi meridionalis</name>
    <dbReference type="NCBI Taxonomy" id="175797"/>
    <lineage>
        <taxon>Eukaryota</taxon>
        <taxon>Metazoa</taxon>
        <taxon>Chordata</taxon>
        <taxon>Craniata</taxon>
        <taxon>Vertebrata</taxon>
        <taxon>Euteleostomi</taxon>
        <taxon>Actinopterygii</taxon>
        <taxon>Neopterygii</taxon>
        <taxon>Teleostei</taxon>
        <taxon>Ostariophysi</taxon>
        <taxon>Siluriformes</taxon>
        <taxon>Siluridae</taxon>
        <taxon>Silurus</taxon>
    </lineage>
</organism>